<proteinExistence type="predicted"/>
<dbReference type="EMBL" id="FUEG01000028">
    <property type="protein sequence ID" value="SJL15321.1"/>
    <property type="molecule type" value="Genomic_DNA"/>
</dbReference>
<keyword evidence="2" id="KW-1185">Reference proteome</keyword>
<sequence length="119" mass="12959">MQFDIHIASLDGEPAPAPTPTGDNNNISQQTVSRREGTTVYGANEAVASAIGTLEYHPERLTVILLGAFSYARCTLISTGRIWPFLHIRTLGYLFAHQSNEAQTAPDIYSILEGVPIMV</sequence>
<evidence type="ECO:0000313" key="1">
    <source>
        <dbReference type="EMBL" id="SJL15321.1"/>
    </source>
</evidence>
<name>A0A284S2S7_ARMOS</name>
<dbReference type="Proteomes" id="UP000219338">
    <property type="component" value="Unassembled WGS sequence"/>
</dbReference>
<dbReference type="AlphaFoldDB" id="A0A284S2S7"/>
<reference evidence="2" key="1">
    <citation type="journal article" date="2017" name="Nat. Ecol. Evol.">
        <title>Genome expansion and lineage-specific genetic innovations in the forest pathogenic fungi Armillaria.</title>
        <authorList>
            <person name="Sipos G."/>
            <person name="Prasanna A.N."/>
            <person name="Walter M.C."/>
            <person name="O'Connor E."/>
            <person name="Balint B."/>
            <person name="Krizsan K."/>
            <person name="Kiss B."/>
            <person name="Hess J."/>
            <person name="Varga T."/>
            <person name="Slot J."/>
            <person name="Riley R."/>
            <person name="Boka B."/>
            <person name="Rigling D."/>
            <person name="Barry K."/>
            <person name="Lee J."/>
            <person name="Mihaltcheva S."/>
            <person name="LaButti K."/>
            <person name="Lipzen A."/>
            <person name="Waldron R."/>
            <person name="Moloney N.M."/>
            <person name="Sperisen C."/>
            <person name="Kredics L."/>
            <person name="Vagvoelgyi C."/>
            <person name="Patrignani A."/>
            <person name="Fitzpatrick D."/>
            <person name="Nagy I."/>
            <person name="Doyle S."/>
            <person name="Anderson J.B."/>
            <person name="Grigoriev I.V."/>
            <person name="Gueldener U."/>
            <person name="Muensterkoetter M."/>
            <person name="Nagy L.G."/>
        </authorList>
    </citation>
    <scope>NUCLEOTIDE SEQUENCE [LARGE SCALE GENOMIC DNA]</scope>
    <source>
        <strain evidence="2">C18/9</strain>
    </source>
</reference>
<evidence type="ECO:0000313" key="2">
    <source>
        <dbReference type="Proteomes" id="UP000219338"/>
    </source>
</evidence>
<accession>A0A284S2S7</accession>
<organism evidence="1 2">
    <name type="scientific">Armillaria ostoyae</name>
    <name type="common">Armillaria root rot fungus</name>
    <dbReference type="NCBI Taxonomy" id="47428"/>
    <lineage>
        <taxon>Eukaryota</taxon>
        <taxon>Fungi</taxon>
        <taxon>Dikarya</taxon>
        <taxon>Basidiomycota</taxon>
        <taxon>Agaricomycotina</taxon>
        <taxon>Agaricomycetes</taxon>
        <taxon>Agaricomycetidae</taxon>
        <taxon>Agaricales</taxon>
        <taxon>Marasmiineae</taxon>
        <taxon>Physalacriaceae</taxon>
        <taxon>Armillaria</taxon>
    </lineage>
</organism>
<gene>
    <name evidence="1" type="ORF">ARMOST_18814</name>
</gene>
<protein>
    <submittedName>
        <fullName evidence="1">Uncharacterized protein</fullName>
    </submittedName>
</protein>